<feature type="transmembrane region" description="Helical" evidence="5">
    <location>
        <begin position="39"/>
        <end position="64"/>
    </location>
</feature>
<dbReference type="Proteomes" id="UP001305521">
    <property type="component" value="Chromosome"/>
</dbReference>
<keyword evidence="6" id="KW-0808">Transferase</keyword>
<name>A0ABZ0PFR0_9PROT</name>
<evidence type="ECO:0000256" key="4">
    <source>
        <dbReference type="ARBA" id="ARBA00023136"/>
    </source>
</evidence>
<evidence type="ECO:0000313" key="7">
    <source>
        <dbReference type="Proteomes" id="UP001305521"/>
    </source>
</evidence>
<evidence type="ECO:0000256" key="1">
    <source>
        <dbReference type="ARBA" id="ARBA00004127"/>
    </source>
</evidence>
<dbReference type="GO" id="GO:0032259">
    <property type="term" value="P:methylation"/>
    <property type="evidence" value="ECO:0007669"/>
    <property type="project" value="UniProtKB-KW"/>
</dbReference>
<dbReference type="InterPro" id="IPR052527">
    <property type="entry name" value="Metal_cation-efflux_comp"/>
</dbReference>
<dbReference type="Gene3D" id="1.20.120.1630">
    <property type="match status" value="1"/>
</dbReference>
<evidence type="ECO:0000256" key="5">
    <source>
        <dbReference type="SAM" id="Phobius"/>
    </source>
</evidence>
<protein>
    <submittedName>
        <fullName evidence="6">Isoprenylcysteine carboxylmethyltransferase family protein</fullName>
        <ecNumber evidence="6">2.1.1.100</ecNumber>
        <ecNumber evidence="6">2.1.1.334</ecNumber>
    </submittedName>
</protein>
<evidence type="ECO:0000256" key="2">
    <source>
        <dbReference type="ARBA" id="ARBA00022692"/>
    </source>
</evidence>
<keyword evidence="3 5" id="KW-1133">Transmembrane helix</keyword>
<reference evidence="6 7" key="1">
    <citation type="submission" date="2023-11" db="EMBL/GenBank/DDBJ databases">
        <title>Arctic aerobic anoxygenic photoheterotroph Sediminicoccus rosea KRV36 adapts its photosynthesis to long days of polar summer.</title>
        <authorList>
            <person name="Tomasch J."/>
            <person name="Kopejtka K."/>
            <person name="Bily T."/>
            <person name="Gardiner A.T."/>
            <person name="Gardian Z."/>
            <person name="Shivaramu S."/>
            <person name="Koblizek M."/>
            <person name="Engelhardt F."/>
            <person name="Kaftan D."/>
        </authorList>
    </citation>
    <scope>NUCLEOTIDE SEQUENCE [LARGE SCALE GENOMIC DNA]</scope>
    <source>
        <strain evidence="6 7">R-30</strain>
    </source>
</reference>
<dbReference type="PANTHER" id="PTHR43847:SF1">
    <property type="entry name" value="BLL3993 PROTEIN"/>
    <property type="match status" value="1"/>
</dbReference>
<dbReference type="RefSeq" id="WP_318648487.1">
    <property type="nucleotide sequence ID" value="NZ_CP137852.1"/>
</dbReference>
<keyword evidence="4 5" id="KW-0472">Membrane</keyword>
<dbReference type="EC" id="2.1.1.100" evidence="6"/>
<dbReference type="EMBL" id="CP137852">
    <property type="protein sequence ID" value="WPB84525.1"/>
    <property type="molecule type" value="Genomic_DNA"/>
</dbReference>
<dbReference type="PANTHER" id="PTHR43847">
    <property type="entry name" value="BLL3993 PROTEIN"/>
    <property type="match status" value="1"/>
</dbReference>
<sequence>MVEDRGPGVRVPPPVMVAVALGLAWGLQKLLPVQLGPPAVALGGMVIFLAMGWVGWALLVLVRAGNDPRPDKPDTAFVAAGPYRFGRNPIYFGFLLFLAGVALSWGTLWAWLAVGATFLALDVLVVRKEEAYLRTRFPESYPAYAARTRRWL</sequence>
<proteinExistence type="predicted"/>
<accession>A0ABZ0PFR0</accession>
<gene>
    <name evidence="6" type="ORF">R9Z33_20810</name>
</gene>
<feature type="transmembrane region" description="Helical" evidence="5">
    <location>
        <begin position="85"/>
        <end position="103"/>
    </location>
</feature>
<evidence type="ECO:0000313" key="6">
    <source>
        <dbReference type="EMBL" id="WPB84525.1"/>
    </source>
</evidence>
<keyword evidence="6" id="KW-0489">Methyltransferase</keyword>
<keyword evidence="2 5" id="KW-0812">Transmembrane</keyword>
<dbReference type="EC" id="2.1.1.334" evidence="6"/>
<dbReference type="Pfam" id="PF04191">
    <property type="entry name" value="PEMT"/>
    <property type="match status" value="1"/>
</dbReference>
<organism evidence="6 7">
    <name type="scientific">Sediminicoccus rosea</name>
    <dbReference type="NCBI Taxonomy" id="1225128"/>
    <lineage>
        <taxon>Bacteria</taxon>
        <taxon>Pseudomonadati</taxon>
        <taxon>Pseudomonadota</taxon>
        <taxon>Alphaproteobacteria</taxon>
        <taxon>Acetobacterales</taxon>
        <taxon>Roseomonadaceae</taxon>
        <taxon>Sediminicoccus</taxon>
    </lineage>
</organism>
<evidence type="ECO:0000256" key="3">
    <source>
        <dbReference type="ARBA" id="ARBA00022989"/>
    </source>
</evidence>
<dbReference type="GO" id="GO:0004671">
    <property type="term" value="F:protein C-terminal S-isoprenylcysteine carboxyl O-methyltransferase activity"/>
    <property type="evidence" value="ECO:0007669"/>
    <property type="project" value="UniProtKB-EC"/>
</dbReference>
<feature type="transmembrane region" description="Helical" evidence="5">
    <location>
        <begin position="7"/>
        <end position="27"/>
    </location>
</feature>
<comment type="subcellular location">
    <subcellularLocation>
        <location evidence="1">Endomembrane system</location>
        <topology evidence="1">Multi-pass membrane protein</topology>
    </subcellularLocation>
</comment>
<keyword evidence="7" id="KW-1185">Reference proteome</keyword>
<dbReference type="InterPro" id="IPR007318">
    <property type="entry name" value="Phopholipid_MeTrfase"/>
</dbReference>